<evidence type="ECO:0000259" key="2">
    <source>
        <dbReference type="PROSITE" id="PS50003"/>
    </source>
</evidence>
<dbReference type="InterPro" id="IPR053026">
    <property type="entry name" value="CDC42_GEF"/>
</dbReference>
<feature type="compositionally biased region" description="Low complexity" evidence="1">
    <location>
        <begin position="696"/>
        <end position="712"/>
    </location>
</feature>
<dbReference type="InterPro" id="IPR035899">
    <property type="entry name" value="DBL_dom_sf"/>
</dbReference>
<dbReference type="PROSITE" id="PS50010">
    <property type="entry name" value="DH_2"/>
    <property type="match status" value="1"/>
</dbReference>
<dbReference type="GO" id="GO:0043332">
    <property type="term" value="C:mating projection tip"/>
    <property type="evidence" value="ECO:0007669"/>
    <property type="project" value="TreeGrafter"/>
</dbReference>
<name>A0A0N0NLL7_9EURO</name>
<reference evidence="4 5" key="1">
    <citation type="submission" date="2015-06" db="EMBL/GenBank/DDBJ databases">
        <title>Draft genome of the ant-associated black yeast Phialophora attae CBS 131958.</title>
        <authorList>
            <person name="Moreno L.F."/>
            <person name="Stielow B.J."/>
            <person name="de Hoog S."/>
            <person name="Vicente V.A."/>
            <person name="Weiss V.A."/>
            <person name="de Vries M."/>
            <person name="Cruz L.M."/>
            <person name="Souza E.M."/>
        </authorList>
    </citation>
    <scope>NUCLEOTIDE SEQUENCE [LARGE SCALE GENOMIC DNA]</scope>
    <source>
        <strain evidence="4 5">CBS 131958</strain>
    </source>
</reference>
<sequence length="946" mass="105252">MTAELGGGPILDRDNIINVREGESLYRLCINLRRRLSGVPGFRQYIEEMEERENDGADPVSSLWQCFRSGTPLLAIYNASNPESGDLTINTNLPEKKWGKAAAALFIKSCMQQMHIASADTFTIMDLYSDNTTGFLKVIKLVDRVLDILRLSGKLDVATDSEPSREGTDSPASIAEKPKMTRRQYILRELVETERQYVHHLQNLQALKKELEEIGSLKGDAIHNMFLNLNNILDFAQRFLIRVEQQNELPEEQQNWGAMFVRYKDPFRQYEPFIANQKRCEATLQAEWSRMCETSKSPLAKKMLANPTILNGFLLKPFQRLTKYPLLLKDLEKVTDEQEKKDDLGSAVAVIQDVLMQADASIDKETRDEAVLDLQERIDDWKTLQIGAFGELLLLGSFMVAKEGNAVGMRSEDKEYHIYLFQRILIMCKDINPSKPKNSLKMGSKPTSSRNGKPKMSLKGRIYLINLTNITPQSSPGHYTLQISWRTETTSQDTFLVKFRNDEMLQRWHTALETQRSSSLFEQKQRATSDTHLQSLAGAKLENPYANQEDDDDYRASQWSDTTYVGGQSYSSFNMSRNASSTSLRSRSATGGSGERNPHLSQGHPRMPNGAGGLSLNTAVAGTPSDYGSSSSYFSPIDRDTPPQSASTRSSSQSAFAGYHRNHPSMNGPIMGYQQDSYRNTAPALARNAPNGNPYMQQQRGQPRPGMPTGTQSSQMTARMRSASSPDIHPNVQASRKYVSGDGVPNVPPIPSYAKQMAPPSRSQNNSPSGVNGPMPLRQNSQGYGVQPSSASRPPMSSHGYTYDQSYAQDPRRQQGHVSSHSTGRPLSPIQQGAQVDSSQEIPMPSQLKAKVCYESNYVSMIIPSNIQYRSLTDRIDAKLSRFTNDSIASGSVKLQYRDQDGDFIIIDDDDGVNEALLDWKEVNVVGNGGSAELVLYATATGEAGA</sequence>
<dbReference type="InterPro" id="IPR000219">
    <property type="entry name" value="DH_dom"/>
</dbReference>
<feature type="compositionally biased region" description="Low complexity" evidence="1">
    <location>
        <begin position="576"/>
        <end position="590"/>
    </location>
</feature>
<dbReference type="RefSeq" id="XP_017999142.1">
    <property type="nucleotide sequence ID" value="XM_018144817.1"/>
</dbReference>
<dbReference type="InterPro" id="IPR011993">
    <property type="entry name" value="PH-like_dom_sf"/>
</dbReference>
<feature type="region of interest" description="Disordered" evidence="1">
    <location>
        <begin position="436"/>
        <end position="455"/>
    </location>
</feature>
<dbReference type="GO" id="GO:0030010">
    <property type="term" value="P:establishment of cell polarity"/>
    <property type="evidence" value="ECO:0007669"/>
    <property type="project" value="TreeGrafter"/>
</dbReference>
<dbReference type="SUPFAM" id="SSF48065">
    <property type="entry name" value="DBL homology domain (DH-domain)"/>
    <property type="match status" value="1"/>
</dbReference>
<keyword evidence="5" id="KW-1185">Reference proteome</keyword>
<dbReference type="AlphaFoldDB" id="A0A0N0NLL7"/>
<feature type="compositionally biased region" description="Polar residues" evidence="1">
    <location>
        <begin position="778"/>
        <end position="792"/>
    </location>
</feature>
<dbReference type="Proteomes" id="UP000038010">
    <property type="component" value="Unassembled WGS sequence"/>
</dbReference>
<feature type="region of interest" description="Disordered" evidence="1">
    <location>
        <begin position="570"/>
        <end position="842"/>
    </location>
</feature>
<dbReference type="FunFam" id="3.10.20.90:FF:000176">
    <property type="entry name" value="Rho guanyl nucleotide exchange factor"/>
    <property type="match status" value="1"/>
</dbReference>
<proteinExistence type="predicted"/>
<dbReference type="EMBL" id="LFJN01000016">
    <property type="protein sequence ID" value="KPI39179.1"/>
    <property type="molecule type" value="Genomic_DNA"/>
</dbReference>
<feature type="compositionally biased region" description="Low complexity" evidence="1">
    <location>
        <begin position="642"/>
        <end position="655"/>
    </location>
</feature>
<dbReference type="GO" id="GO:0031106">
    <property type="term" value="P:septin ring organization"/>
    <property type="evidence" value="ECO:0007669"/>
    <property type="project" value="TreeGrafter"/>
</dbReference>
<accession>A0A0N0NLL7</accession>
<feature type="compositionally biased region" description="Low complexity" evidence="1">
    <location>
        <begin position="625"/>
        <end position="635"/>
    </location>
</feature>
<dbReference type="InterPro" id="IPR001849">
    <property type="entry name" value="PH_domain"/>
</dbReference>
<dbReference type="InterPro" id="IPR001331">
    <property type="entry name" value="GDS_CDC24_CS"/>
</dbReference>
<feature type="compositionally biased region" description="Polar residues" evidence="1">
    <location>
        <begin position="816"/>
        <end position="841"/>
    </location>
</feature>
<dbReference type="GO" id="GO:0005634">
    <property type="term" value="C:nucleus"/>
    <property type="evidence" value="ECO:0007669"/>
    <property type="project" value="TreeGrafter"/>
</dbReference>
<dbReference type="SUPFAM" id="SSF54277">
    <property type="entry name" value="CAD &amp; PB1 domains"/>
    <property type="match status" value="1"/>
</dbReference>
<dbReference type="PANTHER" id="PTHR47339:SF1">
    <property type="entry name" value="CELL DIVISION CONTROL PROTEIN 24"/>
    <property type="match status" value="1"/>
</dbReference>
<evidence type="ECO:0000256" key="1">
    <source>
        <dbReference type="SAM" id="MobiDB-lite"/>
    </source>
</evidence>
<dbReference type="VEuPathDB" id="FungiDB:AB675_4663"/>
<dbReference type="SUPFAM" id="SSF50729">
    <property type="entry name" value="PH domain-like"/>
    <property type="match status" value="1"/>
</dbReference>
<dbReference type="SMART" id="SM00325">
    <property type="entry name" value="RhoGEF"/>
    <property type="match status" value="1"/>
</dbReference>
<dbReference type="Gene3D" id="3.10.20.90">
    <property type="entry name" value="Phosphatidylinositol 3-kinase Catalytic Subunit, Chain A, domain 1"/>
    <property type="match status" value="1"/>
</dbReference>
<evidence type="ECO:0000313" key="4">
    <source>
        <dbReference type="EMBL" id="KPI39179.1"/>
    </source>
</evidence>
<feature type="region of interest" description="Disordered" evidence="1">
    <location>
        <begin position="516"/>
        <end position="552"/>
    </location>
</feature>
<dbReference type="Gene3D" id="2.30.29.30">
    <property type="entry name" value="Pleckstrin-homology domain (PH domain)/Phosphotyrosine-binding domain (PTB)"/>
    <property type="match status" value="1"/>
</dbReference>
<dbReference type="STRING" id="1664694.A0A0N0NLL7"/>
<dbReference type="PROSITE" id="PS00741">
    <property type="entry name" value="DH_1"/>
    <property type="match status" value="1"/>
</dbReference>
<dbReference type="GeneID" id="28736697"/>
<feature type="domain" description="DH" evidence="3">
    <location>
        <begin position="182"/>
        <end position="361"/>
    </location>
</feature>
<dbReference type="CDD" id="cd13246">
    <property type="entry name" value="PH_Scd1"/>
    <property type="match status" value="1"/>
</dbReference>
<protein>
    <submittedName>
        <fullName evidence="4">Rho guanine nucleotide exchange factor scd1</fullName>
    </submittedName>
</protein>
<dbReference type="Pfam" id="PF06395">
    <property type="entry name" value="CDC24"/>
    <property type="match status" value="1"/>
</dbReference>
<dbReference type="CDD" id="cd00014">
    <property type="entry name" value="CH_SF"/>
    <property type="match status" value="1"/>
</dbReference>
<dbReference type="SMART" id="SM00233">
    <property type="entry name" value="PH"/>
    <property type="match status" value="1"/>
</dbReference>
<organism evidence="4 5">
    <name type="scientific">Cyphellophora attinorum</name>
    <dbReference type="NCBI Taxonomy" id="1664694"/>
    <lineage>
        <taxon>Eukaryota</taxon>
        <taxon>Fungi</taxon>
        <taxon>Dikarya</taxon>
        <taxon>Ascomycota</taxon>
        <taxon>Pezizomycotina</taxon>
        <taxon>Eurotiomycetes</taxon>
        <taxon>Chaetothyriomycetidae</taxon>
        <taxon>Chaetothyriales</taxon>
        <taxon>Cyphellophoraceae</taxon>
        <taxon>Cyphellophora</taxon>
    </lineage>
</organism>
<dbReference type="Pfam" id="PF15411">
    <property type="entry name" value="PH_10"/>
    <property type="match status" value="1"/>
</dbReference>
<evidence type="ECO:0000313" key="5">
    <source>
        <dbReference type="Proteomes" id="UP000038010"/>
    </source>
</evidence>
<dbReference type="Gene3D" id="1.20.900.10">
    <property type="entry name" value="Dbl homology (DH) domain"/>
    <property type="match status" value="1"/>
</dbReference>
<feature type="compositionally biased region" description="Polar residues" evidence="1">
    <location>
        <begin position="713"/>
        <end position="725"/>
    </location>
</feature>
<dbReference type="GO" id="GO:0005085">
    <property type="term" value="F:guanyl-nucleotide exchange factor activity"/>
    <property type="evidence" value="ECO:0007669"/>
    <property type="project" value="InterPro"/>
</dbReference>
<dbReference type="GO" id="GO:0000935">
    <property type="term" value="C:division septum"/>
    <property type="evidence" value="ECO:0007669"/>
    <property type="project" value="TreeGrafter"/>
</dbReference>
<dbReference type="OrthoDB" id="1594986at2759"/>
<gene>
    <name evidence="4" type="ORF">AB675_4663</name>
</gene>
<dbReference type="InterPro" id="IPR033511">
    <property type="entry name" value="Cdc24/Scd1_PH_dom"/>
</dbReference>
<feature type="compositionally biased region" description="Polar residues" evidence="1">
    <location>
        <begin position="761"/>
        <end position="770"/>
    </location>
</feature>
<dbReference type="PANTHER" id="PTHR47339">
    <property type="entry name" value="CELL DIVISION CONTROL PROTEIN 24"/>
    <property type="match status" value="1"/>
</dbReference>
<dbReference type="GO" id="GO:0005737">
    <property type="term" value="C:cytoplasm"/>
    <property type="evidence" value="ECO:0007669"/>
    <property type="project" value="TreeGrafter"/>
</dbReference>
<feature type="compositionally biased region" description="Polar residues" evidence="1">
    <location>
        <begin position="799"/>
        <end position="808"/>
    </location>
</feature>
<dbReference type="GO" id="GO:0035556">
    <property type="term" value="P:intracellular signal transduction"/>
    <property type="evidence" value="ECO:0007669"/>
    <property type="project" value="InterPro"/>
</dbReference>
<feature type="domain" description="PH" evidence="2">
    <location>
        <begin position="391"/>
        <end position="517"/>
    </location>
</feature>
<dbReference type="Pfam" id="PF00621">
    <property type="entry name" value="RhoGEF"/>
    <property type="match status" value="1"/>
</dbReference>
<comment type="caution">
    <text evidence="4">The sequence shown here is derived from an EMBL/GenBank/DDBJ whole genome shotgun (WGS) entry which is preliminary data.</text>
</comment>
<evidence type="ECO:0000259" key="3">
    <source>
        <dbReference type="PROSITE" id="PS50010"/>
    </source>
</evidence>
<dbReference type="InterPro" id="IPR010481">
    <property type="entry name" value="Cdc24/Scd1_N"/>
</dbReference>
<dbReference type="PROSITE" id="PS50003">
    <property type="entry name" value="PH_DOMAIN"/>
    <property type="match status" value="1"/>
</dbReference>
<dbReference type="CDD" id="cd00160">
    <property type="entry name" value="RhoGEF"/>
    <property type="match status" value="1"/>
</dbReference>